<evidence type="ECO:0000256" key="1">
    <source>
        <dbReference type="ARBA" id="ARBA00000024"/>
    </source>
</evidence>
<dbReference type="GO" id="GO:0004635">
    <property type="term" value="F:phosphoribosyl-AMP cyclohydrolase activity"/>
    <property type="evidence" value="ECO:0007669"/>
    <property type="project" value="UniProtKB-EC"/>
</dbReference>
<evidence type="ECO:0000256" key="3">
    <source>
        <dbReference type="ARBA" id="ARBA00012721"/>
    </source>
</evidence>
<evidence type="ECO:0000256" key="2">
    <source>
        <dbReference type="ARBA" id="ARBA00005169"/>
    </source>
</evidence>
<accession>A0ABX4MGC8</accession>
<keyword evidence="5 8" id="KW-0378">Hydrolase</keyword>
<comment type="catalytic activity">
    <reaction evidence="1">
        <text>1-(5-phospho-beta-D-ribosyl)-5'-AMP + H2O = 1-(5-phospho-beta-D-ribosyl)-5-[(5-phospho-beta-D-ribosylamino)methylideneamino]imidazole-4-carboxamide</text>
        <dbReference type="Rhea" id="RHEA:20049"/>
        <dbReference type="ChEBI" id="CHEBI:15377"/>
        <dbReference type="ChEBI" id="CHEBI:58435"/>
        <dbReference type="ChEBI" id="CHEBI:59457"/>
        <dbReference type="EC" id="3.5.4.19"/>
    </reaction>
</comment>
<dbReference type="Pfam" id="PF01502">
    <property type="entry name" value="PRA-CH"/>
    <property type="match status" value="1"/>
</dbReference>
<keyword evidence="9" id="KW-1185">Reference proteome</keyword>
<dbReference type="EMBL" id="NXGO01000063">
    <property type="protein sequence ID" value="PIM95709.1"/>
    <property type="molecule type" value="Genomic_DNA"/>
</dbReference>
<reference evidence="8" key="1">
    <citation type="submission" date="2017-09" db="EMBL/GenBank/DDBJ databases">
        <authorList>
            <person name="Campbell M.A."/>
            <person name="Lukasik P."/>
            <person name="Simon C."/>
            <person name="McCutcheon J.P."/>
        </authorList>
    </citation>
    <scope>NUCLEOTIDE SEQUENCE [LARGE SCALE GENOMIC DNA]</scope>
    <source>
        <strain evidence="8">MAGTDC</strain>
    </source>
</reference>
<evidence type="ECO:0000256" key="6">
    <source>
        <dbReference type="ARBA" id="ARBA00023102"/>
    </source>
</evidence>
<comment type="caution">
    <text evidence="8">The sequence shown here is derived from an EMBL/GenBank/DDBJ whole genome shotgun (WGS) entry which is preliminary data.</text>
</comment>
<dbReference type="SUPFAM" id="SSF141734">
    <property type="entry name" value="HisI-like"/>
    <property type="match status" value="1"/>
</dbReference>
<comment type="pathway">
    <text evidence="2">Amino-acid biosynthesis; L-histidine biosynthesis; L-histidine from 5-phospho-alpha-D-ribose 1-diphosphate: step 3/9.</text>
</comment>
<evidence type="ECO:0000313" key="8">
    <source>
        <dbReference type="EMBL" id="PIM95709.1"/>
    </source>
</evidence>
<dbReference type="RefSeq" id="WP_278046954.1">
    <property type="nucleotide sequence ID" value="NZ_NXGO01000063.1"/>
</dbReference>
<name>A0ABX4MGC8_9HYPH</name>
<dbReference type="EC" id="3.5.4.19" evidence="3"/>
<evidence type="ECO:0000313" key="9">
    <source>
        <dbReference type="Proteomes" id="UP000230981"/>
    </source>
</evidence>
<organism evidence="8 9">
    <name type="scientific">Candidatus Hodgkinia cicadicola</name>
    <dbReference type="NCBI Taxonomy" id="573658"/>
    <lineage>
        <taxon>Bacteria</taxon>
        <taxon>Pseudomonadati</taxon>
        <taxon>Pseudomonadota</taxon>
        <taxon>Alphaproteobacteria</taxon>
        <taxon>Hyphomicrobiales</taxon>
        <taxon>Candidatus Hodgkinia</taxon>
    </lineage>
</organism>
<protein>
    <recommendedName>
        <fullName evidence="3">phosphoribosyl-AMP cyclohydrolase</fullName>
        <ecNumber evidence="3">3.5.4.19</ecNumber>
    </recommendedName>
</protein>
<keyword evidence="6" id="KW-0368">Histidine biosynthesis</keyword>
<evidence type="ECO:0000256" key="5">
    <source>
        <dbReference type="ARBA" id="ARBA00022801"/>
    </source>
</evidence>
<evidence type="ECO:0000256" key="4">
    <source>
        <dbReference type="ARBA" id="ARBA00022605"/>
    </source>
</evidence>
<dbReference type="PANTHER" id="PTHR42945:SF1">
    <property type="entry name" value="HISTIDINE BIOSYNTHESIS BIFUNCTIONAL PROTEIN HIS7"/>
    <property type="match status" value="1"/>
</dbReference>
<dbReference type="InterPro" id="IPR038019">
    <property type="entry name" value="PRib_AMP_CycHydrolase_sf"/>
</dbReference>
<dbReference type="Proteomes" id="UP000230981">
    <property type="component" value="Unassembled WGS sequence"/>
</dbReference>
<gene>
    <name evidence="8" type="primary">hisI</name>
    <name evidence="8" type="ORF">magtdc_224</name>
</gene>
<feature type="domain" description="Phosphoribosyl-AMP cyclohydrolase" evidence="7">
    <location>
        <begin position="26"/>
        <end position="101"/>
    </location>
</feature>
<dbReference type="PANTHER" id="PTHR42945">
    <property type="entry name" value="HISTIDINE BIOSYNTHESIS BIFUNCTIONAL PROTEIN"/>
    <property type="match status" value="1"/>
</dbReference>
<keyword evidence="4" id="KW-0028">Amino-acid biosynthesis</keyword>
<dbReference type="Gene3D" id="3.10.20.810">
    <property type="entry name" value="Phosphoribosyl-AMP cyclohydrolase"/>
    <property type="match status" value="1"/>
</dbReference>
<sequence length="105" mass="12262">MNNLELNCLDLIPVIVIDFYSKEVVMFAYTNELCLRLTLITKFCHYYNCVDQSIWLKGWEGGDLHLVQEIYTDCNSNCLIFSILILQTGLVCHTERPSCFYKLLK</sequence>
<proteinExistence type="predicted"/>
<evidence type="ECO:0000259" key="7">
    <source>
        <dbReference type="Pfam" id="PF01502"/>
    </source>
</evidence>
<dbReference type="InterPro" id="IPR002496">
    <property type="entry name" value="PRib_AMP_CycHydrolase_dom"/>
</dbReference>